<feature type="binding site" evidence="5">
    <location>
        <position position="331"/>
    </location>
    <ligand>
        <name>a divalent metal cation</name>
        <dbReference type="ChEBI" id="CHEBI:60240"/>
        <label>1</label>
    </ligand>
</feature>
<accession>A0A1H9Y5K7</accession>
<feature type="binding site" evidence="5">
    <location>
        <position position="66"/>
    </location>
    <ligand>
        <name>a divalent metal cation</name>
        <dbReference type="ChEBI" id="CHEBI:60240"/>
        <label>1</label>
    </ligand>
</feature>
<dbReference type="InterPro" id="IPR017221">
    <property type="entry name" value="DUF34/NIF3_bac"/>
</dbReference>
<dbReference type="GO" id="GO:0046872">
    <property type="term" value="F:metal ion binding"/>
    <property type="evidence" value="ECO:0007669"/>
    <property type="project" value="UniProtKB-UniRule"/>
</dbReference>
<gene>
    <name evidence="6" type="ORF">SAMN05660297_00024</name>
</gene>
<feature type="binding site" evidence="5">
    <location>
        <position position="105"/>
    </location>
    <ligand>
        <name>a divalent metal cation</name>
        <dbReference type="ChEBI" id="CHEBI:60240"/>
        <label>1</label>
    </ligand>
</feature>
<keyword evidence="3 4" id="KW-0479">Metal-binding</keyword>
<dbReference type="Proteomes" id="UP000199568">
    <property type="component" value="Unassembled WGS sequence"/>
</dbReference>
<protein>
    <recommendedName>
        <fullName evidence="2 4">GTP cyclohydrolase 1 type 2 homolog</fullName>
    </recommendedName>
</protein>
<evidence type="ECO:0000256" key="2">
    <source>
        <dbReference type="ARBA" id="ARBA00022112"/>
    </source>
</evidence>
<evidence type="ECO:0000256" key="5">
    <source>
        <dbReference type="PIRSR" id="PIRSR602678-1"/>
    </source>
</evidence>
<dbReference type="SUPFAM" id="SSF102705">
    <property type="entry name" value="NIF3 (NGG1p interacting factor 3)-like"/>
    <property type="match status" value="1"/>
</dbReference>
<dbReference type="FunFam" id="3.30.70.120:FF:000006">
    <property type="entry name" value="GTP cyclohydrolase 1 type 2 homolog"/>
    <property type="match status" value="1"/>
</dbReference>
<dbReference type="AlphaFoldDB" id="A0A1H9Y5K7"/>
<dbReference type="PANTHER" id="PTHR13799:SF14">
    <property type="entry name" value="GTP CYCLOHYDROLASE 1 TYPE 2 HOMOLOG"/>
    <property type="match status" value="1"/>
</dbReference>
<sequence>MAEKVKKIMDIVETLAPKHYAYHWDQVGLQIGSENHQVNKILVCLDINKEVIEEAMDNNVDLIISHHPMIFSPMKSILQEDSKGKLVYEAIKHDISIYAAHTNMDIAPKGLNDFVANKMGLKNIEILEATAKEKLYKLVVFTPEGYEEKVAEALGAGGAGHIGNYSHCSFRINGTGTFKPLEGTNPFIGSQGELEKVQEIRIETIVPQSSLRKVIEGMLKVHPYEEVAYDLIPLENEGDEKGIGRIGILESALMAREFVARTKDVFNIEHVRVAGSLEHNIKKVAIVNGSGASYIQLAKAKGCDCLITGDMKYHEAQKAEELGIVVIDAGHFETEIFFVELLINYLKQEFTDKKVEIEVMASNIKNNPLKIM</sequence>
<organism evidence="6 7">
    <name type="scientific">Natronincola peptidivorans</name>
    <dbReference type="NCBI Taxonomy" id="426128"/>
    <lineage>
        <taxon>Bacteria</taxon>
        <taxon>Bacillati</taxon>
        <taxon>Bacillota</taxon>
        <taxon>Clostridia</taxon>
        <taxon>Peptostreptococcales</taxon>
        <taxon>Natronincolaceae</taxon>
        <taxon>Natronincola</taxon>
    </lineage>
</organism>
<name>A0A1H9Y5K7_9FIRM</name>
<dbReference type="EMBL" id="FOHU01000001">
    <property type="protein sequence ID" value="SES63662.1"/>
    <property type="molecule type" value="Genomic_DNA"/>
</dbReference>
<dbReference type="Gene3D" id="3.40.1390.30">
    <property type="entry name" value="NIF3 (NGG1p interacting factor 3)-like"/>
    <property type="match status" value="2"/>
</dbReference>
<reference evidence="6 7" key="1">
    <citation type="submission" date="2016-10" db="EMBL/GenBank/DDBJ databases">
        <authorList>
            <person name="de Groot N.N."/>
        </authorList>
    </citation>
    <scope>NUCLEOTIDE SEQUENCE [LARGE SCALE GENOMIC DNA]</scope>
    <source>
        <strain evidence="6 7">DSM 18979</strain>
    </source>
</reference>
<comment type="similarity">
    <text evidence="1 4">Belongs to the GTP cyclohydrolase I type 2/NIF3 family.</text>
</comment>
<dbReference type="OrthoDB" id="9792792at2"/>
<evidence type="ECO:0000313" key="7">
    <source>
        <dbReference type="Proteomes" id="UP000199568"/>
    </source>
</evidence>
<evidence type="ECO:0000256" key="1">
    <source>
        <dbReference type="ARBA" id="ARBA00006964"/>
    </source>
</evidence>
<dbReference type="Gene3D" id="3.30.70.120">
    <property type="match status" value="1"/>
</dbReference>
<dbReference type="InterPro" id="IPR036069">
    <property type="entry name" value="DUF34/NIF3_sf"/>
</dbReference>
<dbReference type="PANTHER" id="PTHR13799">
    <property type="entry name" value="NGG1 INTERACTING FACTOR 3"/>
    <property type="match status" value="1"/>
</dbReference>
<keyword evidence="7" id="KW-1185">Reference proteome</keyword>
<evidence type="ECO:0000313" key="6">
    <source>
        <dbReference type="EMBL" id="SES63662.1"/>
    </source>
</evidence>
<dbReference type="NCBIfam" id="TIGR00486">
    <property type="entry name" value="YbgI_SA1388"/>
    <property type="match status" value="1"/>
</dbReference>
<dbReference type="FunFam" id="3.40.1390.30:FF:000001">
    <property type="entry name" value="GTP cyclohydrolase 1 type 2"/>
    <property type="match status" value="1"/>
</dbReference>
<dbReference type="InterPro" id="IPR015867">
    <property type="entry name" value="N-reg_PII/ATP_PRibTrfase_C"/>
</dbReference>
<proteinExistence type="inferred from homology"/>
<dbReference type="GO" id="GO:0005737">
    <property type="term" value="C:cytoplasm"/>
    <property type="evidence" value="ECO:0007669"/>
    <property type="project" value="TreeGrafter"/>
</dbReference>
<dbReference type="RefSeq" id="WP_090437671.1">
    <property type="nucleotide sequence ID" value="NZ_FOHU01000001.1"/>
</dbReference>
<feature type="binding site" evidence="5">
    <location>
        <position position="335"/>
    </location>
    <ligand>
        <name>a divalent metal cation</name>
        <dbReference type="ChEBI" id="CHEBI:60240"/>
        <label>1</label>
    </ligand>
</feature>
<evidence type="ECO:0000256" key="3">
    <source>
        <dbReference type="ARBA" id="ARBA00022723"/>
    </source>
</evidence>
<dbReference type="STRING" id="426128.SAMN05660297_00024"/>
<dbReference type="PIRSF" id="PIRSF037489">
    <property type="entry name" value="UCP037489_NIF3_YqfO"/>
    <property type="match status" value="1"/>
</dbReference>
<feature type="binding site" evidence="5">
    <location>
        <position position="67"/>
    </location>
    <ligand>
        <name>a divalent metal cation</name>
        <dbReference type="ChEBI" id="CHEBI:60240"/>
        <label>1</label>
    </ligand>
</feature>
<evidence type="ECO:0000256" key="4">
    <source>
        <dbReference type="PIRNR" id="PIRNR037489"/>
    </source>
</evidence>
<dbReference type="InterPro" id="IPR002678">
    <property type="entry name" value="DUF34/NIF3"/>
</dbReference>
<dbReference type="Pfam" id="PF01784">
    <property type="entry name" value="DUF34_NIF3"/>
    <property type="match status" value="1"/>
</dbReference>